<evidence type="ECO:0000313" key="2">
    <source>
        <dbReference type="Proteomes" id="UP000827872"/>
    </source>
</evidence>
<dbReference type="Proteomes" id="UP000827872">
    <property type="component" value="Linkage Group LG05"/>
</dbReference>
<gene>
    <name evidence="1" type="ORF">K3G42_027645</name>
</gene>
<comment type="caution">
    <text evidence="1">The sequence shown here is derived from an EMBL/GenBank/DDBJ whole genome shotgun (WGS) entry which is preliminary data.</text>
</comment>
<dbReference type="EMBL" id="CM037618">
    <property type="protein sequence ID" value="KAH8000686.1"/>
    <property type="molecule type" value="Genomic_DNA"/>
</dbReference>
<evidence type="ECO:0000313" key="1">
    <source>
        <dbReference type="EMBL" id="KAH8000686.1"/>
    </source>
</evidence>
<reference evidence="1" key="1">
    <citation type="submission" date="2021-08" db="EMBL/GenBank/DDBJ databases">
        <title>The first chromosome-level gecko genome reveals the dynamic sex chromosomes of Neotropical dwarf geckos (Sphaerodactylidae: Sphaerodactylus).</title>
        <authorList>
            <person name="Pinto B.J."/>
            <person name="Keating S.E."/>
            <person name="Gamble T."/>
        </authorList>
    </citation>
    <scope>NUCLEOTIDE SEQUENCE</scope>
    <source>
        <strain evidence="1">TG3544</strain>
    </source>
</reference>
<organism evidence="1 2">
    <name type="scientific">Sphaerodactylus townsendi</name>
    <dbReference type="NCBI Taxonomy" id="933632"/>
    <lineage>
        <taxon>Eukaryota</taxon>
        <taxon>Metazoa</taxon>
        <taxon>Chordata</taxon>
        <taxon>Craniata</taxon>
        <taxon>Vertebrata</taxon>
        <taxon>Euteleostomi</taxon>
        <taxon>Lepidosauria</taxon>
        <taxon>Squamata</taxon>
        <taxon>Bifurcata</taxon>
        <taxon>Gekkota</taxon>
        <taxon>Sphaerodactylidae</taxon>
        <taxon>Sphaerodactylus</taxon>
    </lineage>
</organism>
<protein>
    <submittedName>
        <fullName evidence="1">Uncharacterized protein</fullName>
    </submittedName>
</protein>
<keyword evidence="2" id="KW-1185">Reference proteome</keyword>
<sequence>MDAEPAAPAAAPGPGATPAELAKETDRQLRLRLCVLNEILGTERDYVGTLRFLQSLLAIATFHKFCLLRFKCQCALAIGQKEQQCQCALAIGQKEQQRDISTQEGEVKL</sequence>
<proteinExistence type="predicted"/>
<accession>A0ACB8F6Z2</accession>
<name>A0ACB8F6Z2_9SAUR</name>